<evidence type="ECO:0000313" key="6">
    <source>
        <dbReference type="RefSeq" id="XP_072848287.1"/>
    </source>
</evidence>
<feature type="compositionally biased region" description="Basic residues" evidence="3">
    <location>
        <begin position="41"/>
        <end position="128"/>
    </location>
</feature>
<accession>A0ABM5FSA6</accession>
<feature type="region of interest" description="Disordered" evidence="3">
    <location>
        <begin position="1474"/>
        <end position="1509"/>
    </location>
</feature>
<feature type="region of interest" description="Disordered" evidence="3">
    <location>
        <begin position="1790"/>
        <end position="1819"/>
    </location>
</feature>
<feature type="compositionally biased region" description="Pro residues" evidence="3">
    <location>
        <begin position="1477"/>
        <end position="1507"/>
    </location>
</feature>
<feature type="region of interest" description="Disordered" evidence="3">
    <location>
        <begin position="1226"/>
        <end position="1298"/>
    </location>
</feature>
<keyword evidence="5" id="KW-1185">Reference proteome</keyword>
<feature type="region of interest" description="Disordered" evidence="3">
    <location>
        <begin position="617"/>
        <end position="725"/>
    </location>
</feature>
<organism evidence="5 6">
    <name type="scientific">Pogona vitticeps</name>
    <name type="common">central bearded dragon</name>
    <dbReference type="NCBI Taxonomy" id="103695"/>
    <lineage>
        <taxon>Eukaryota</taxon>
        <taxon>Metazoa</taxon>
        <taxon>Chordata</taxon>
        <taxon>Craniata</taxon>
        <taxon>Vertebrata</taxon>
        <taxon>Euteleostomi</taxon>
        <taxon>Lepidosauria</taxon>
        <taxon>Squamata</taxon>
        <taxon>Bifurcata</taxon>
        <taxon>Unidentata</taxon>
        <taxon>Episquamata</taxon>
        <taxon>Toxicofera</taxon>
        <taxon>Iguania</taxon>
        <taxon>Acrodonta</taxon>
        <taxon>Agamidae</taxon>
        <taxon>Amphibolurinae</taxon>
        <taxon>Pogona</taxon>
    </lineage>
</organism>
<feature type="region of interest" description="Disordered" evidence="3">
    <location>
        <begin position="2504"/>
        <end position="2523"/>
    </location>
</feature>
<dbReference type="PROSITE" id="PS50157">
    <property type="entry name" value="ZINC_FINGER_C2H2_2"/>
    <property type="match status" value="1"/>
</dbReference>
<feature type="compositionally biased region" description="Basic and acidic residues" evidence="3">
    <location>
        <begin position="445"/>
        <end position="457"/>
    </location>
</feature>
<feature type="region of interest" description="Disordered" evidence="3">
    <location>
        <begin position="1"/>
        <end position="225"/>
    </location>
</feature>
<feature type="compositionally biased region" description="Basic and acidic residues" evidence="3">
    <location>
        <begin position="162"/>
        <end position="174"/>
    </location>
</feature>
<dbReference type="RefSeq" id="XP_072848287.1">
    <property type="nucleotide sequence ID" value="XM_072992186.1"/>
</dbReference>
<feature type="region of interest" description="Disordered" evidence="3">
    <location>
        <begin position="1990"/>
        <end position="2009"/>
    </location>
</feature>
<feature type="compositionally biased region" description="Basic and acidic residues" evidence="3">
    <location>
        <begin position="325"/>
        <end position="338"/>
    </location>
</feature>
<feature type="compositionally biased region" description="Basic and acidic residues" evidence="3">
    <location>
        <begin position="629"/>
        <end position="646"/>
    </location>
</feature>
<feature type="compositionally biased region" description="Low complexity" evidence="3">
    <location>
        <begin position="459"/>
        <end position="475"/>
    </location>
</feature>
<dbReference type="InterPro" id="IPR055309">
    <property type="entry name" value="Znf318-like"/>
</dbReference>
<dbReference type="PROSITE" id="PS00028">
    <property type="entry name" value="ZINC_FINGER_C2H2_1"/>
    <property type="match status" value="1"/>
</dbReference>
<evidence type="ECO:0000256" key="1">
    <source>
        <dbReference type="PROSITE-ProRule" id="PRU00042"/>
    </source>
</evidence>
<feature type="compositionally biased region" description="Basic and acidic residues" evidence="3">
    <location>
        <begin position="1251"/>
        <end position="1281"/>
    </location>
</feature>
<keyword evidence="1" id="KW-0862">Zinc</keyword>
<dbReference type="SUPFAM" id="SSF57667">
    <property type="entry name" value="beta-beta-alpha zinc fingers"/>
    <property type="match status" value="1"/>
</dbReference>
<feature type="region of interest" description="Disordered" evidence="3">
    <location>
        <begin position="961"/>
        <end position="1019"/>
    </location>
</feature>
<feature type="region of interest" description="Disordered" evidence="3">
    <location>
        <begin position="445"/>
        <end position="485"/>
    </location>
</feature>
<evidence type="ECO:0000259" key="4">
    <source>
        <dbReference type="PROSITE" id="PS50157"/>
    </source>
</evidence>
<feature type="compositionally biased region" description="Basic and acidic residues" evidence="3">
    <location>
        <begin position="1187"/>
        <end position="1207"/>
    </location>
</feature>
<dbReference type="InterPro" id="IPR036236">
    <property type="entry name" value="Znf_C2H2_sf"/>
</dbReference>
<evidence type="ECO:0000313" key="5">
    <source>
        <dbReference type="Proteomes" id="UP001652642"/>
    </source>
</evidence>
<feature type="coiled-coil region" evidence="2">
    <location>
        <begin position="1154"/>
        <end position="1183"/>
    </location>
</feature>
<feature type="compositionally biased region" description="Basic and acidic residues" evidence="3">
    <location>
        <begin position="990"/>
        <end position="1005"/>
    </location>
</feature>
<dbReference type="PANTHER" id="PTHR15577">
    <property type="entry name" value="ZINC FINGER CONTAINING PROTEIN"/>
    <property type="match status" value="1"/>
</dbReference>
<feature type="compositionally biased region" description="Basic and acidic residues" evidence="3">
    <location>
        <begin position="961"/>
        <end position="983"/>
    </location>
</feature>
<keyword evidence="1" id="KW-0479">Metal-binding</keyword>
<keyword evidence="2" id="KW-0175">Coiled coil</keyword>
<dbReference type="Proteomes" id="UP001652642">
    <property type="component" value="Chromosome 1"/>
</dbReference>
<evidence type="ECO:0000256" key="2">
    <source>
        <dbReference type="SAM" id="Coils"/>
    </source>
</evidence>
<name>A0ABM5FSA6_9SAUR</name>
<feature type="compositionally biased region" description="Basic and acidic residues" evidence="3">
    <location>
        <begin position="2513"/>
        <end position="2522"/>
    </location>
</feature>
<feature type="region of interest" description="Disordered" evidence="3">
    <location>
        <begin position="890"/>
        <end position="913"/>
    </location>
</feature>
<dbReference type="InterPro" id="IPR013087">
    <property type="entry name" value="Znf_C2H2_type"/>
</dbReference>
<feature type="compositionally biased region" description="Polar residues" evidence="3">
    <location>
        <begin position="354"/>
        <end position="364"/>
    </location>
</feature>
<feature type="domain" description="C2H2-type" evidence="4">
    <location>
        <begin position="1101"/>
        <end position="1128"/>
    </location>
</feature>
<feature type="compositionally biased region" description="Basic and acidic residues" evidence="3">
    <location>
        <begin position="248"/>
        <end position="289"/>
    </location>
</feature>
<gene>
    <name evidence="6" type="primary">LOC110089036</name>
</gene>
<feature type="compositionally biased region" description="Pro residues" evidence="3">
    <location>
        <begin position="702"/>
        <end position="713"/>
    </location>
</feature>
<dbReference type="PANTHER" id="PTHR15577:SF2">
    <property type="entry name" value="ZINC FINGER PROTEIN 318"/>
    <property type="match status" value="1"/>
</dbReference>
<feature type="compositionally biased region" description="Low complexity" evidence="3">
    <location>
        <begin position="12"/>
        <end position="40"/>
    </location>
</feature>
<feature type="region of interest" description="Disordered" evidence="3">
    <location>
        <begin position="1187"/>
        <end position="1209"/>
    </location>
</feature>
<sequence length="2544" mass="283045">MYWAGTGHPDMSSSSRSKESSSSGSRSSRSGASTSSSGRGRSPRRSRSPSPRGRRHRSPSSSRSSRRSPSPRRRSRRRSPGRRSRSPRRRSRSPGRRSRSPGRRSRSPGRRSRSPGRRSRSLGRRSRSPGRCSRSPERRSPSRNSESSVEQSLRITVGNDRYGFDTPERKRLSDRLGSPVDSLSDVDRDDLADGPIFSRRLSRSRSIERYPSCEENASSPYHMIRHDKDYRSRDVFIHKPDYGVSYDHLQEQSRETDRDGEPVRKSLYSSEDRGRELKRARYDRDERSIDMSTETQGFLPGTRNYRKRSLSRSPSPPYLDEEFRELENARRKKKEEALGRNLNRELSGNGYMVPSSTSTIQSTEPRYLYRPDEAPAMPKKSILKKRVDDPSVQPDVFSKTSVKEPPLLSDPPPSPQHSTLAPFALEVENFLKQFNKNAVAELAANKESKSAGHDWRPYSDQNQSSFPFSQNSGSFLTPKEHTELTSEPVDWQNDFLLPHERASQDGSGFSRILGMMADSTQEKRRRSLPDDIEDEEKFLYGDYEDDSDTNSPCAPKVAQNAGKEPVRQKANSPPPPLPSVKADISEEPRPEYEKIHDLLKTIGLDIGVAEIGKLAARTQERLHGKKPSRSPDHHVVSSHKPESQERRRSRSNTLSPESSRKHSLSPPGSFPQSKDMSSLSKSDHKTHKTLRQDNSSSTPEGTVPPIPVIPSAPPSLSNLSPPTSVSQYNVSHFPPFTATQLPQNYPSPTMPPPGYDAYGHYMAYAASGWPMYAQQADPALSDIHGLVPLPVPPNPTRPNLRVIETVSTGRGAPDIKRDDSLRMQLPSATPYLKVLPQYPQPSFENSKERVSDERNRASQKQKVMEEREKLKAEQEARQKKLHYLKTELNRLSKQQGEMLRKKRREKDGHKDPLLVEVNRLQENIMKEITQLKMSVDAAEKKQSELDKVAQILGINIFEKSRKPSSENKDSSEKNKSENAKTQERTSSSIKESRATGDKPKDKSPKPTDSSSPSSKHHHQEGSIYNYYDAGNHWCKDCNTICGTMFDFFTHLHNKKHRQTLDPYNRPWTKKENETKQEVVKHIDKIPVPAKGSEFLIPVTGYYCQICHEFFGDQISAEQHVKSHPHNEKYKKHIDENPLYEERRNLDRQAGLSVIQETERRLKRKQCEKQKEEKDEKIVKVARREEPNTIKELEDGDNDHDINKKDEIPNGQKCGIKLRLKKYDKEVEKKEGKTEESPKDSRLSSFGKFSWRKTEKDEKSQGKDVAAPKEESVEECKDKESKSQPAKSNSKPIAIKLSGKTVIPHTSPWTPVVSTPSQSKIRPNLPVPTMVLRKSATATVSKPAPLNTFLSIKSSGATTKPLPVVKEGSSEIVLPPDIISKAFGGEVVVLKGSQENAKLPEQAEEQEQESVTKALDHAKALEHAKASAVKAQEQAAVMANAQAKARELAAKAKEQEIIRMALINESLIYDRSRRPPLLQLPPRPPLALTRPLPPPPPPPPPPFSPSPLLPANQTVILADDMAPGVSEDDKNILAMPMCPRPLPPPTIFRDHVKKLEKKNTSLAAGNAQDLYDIFYNSSGRSPADSKPVSSATSDKGKLNPVERGQNTDQLLDSKPSNNVLPQESLCNVYSSSDVSKLPLNDRTLEKEEVKVEKHSADYEENVECKTIGDGESGKVSFSDTESTSGYLETSELNDLPASASAFFQKKEEINGFSKKSPQLEKAELDMQLSEINTFSLEDDSKKASELEETEHLSFDINKLAVQFSDSVASLEGVSKEPLKSEMSEFVLQFSESSAPSLEDNKKPSELETTECKSPGDKKSTVQLLEHTVTSLEDLTKKPLKLKMPELVMQVSGSSTIQLEEHDKNRLALETAKDKLILQLFEESTGPLEDAIEKPSEQQTQGLNSPHDQELTGQLPDESIDFTDNSVVTRDIAVTGDKDMNEKPQNQQKYEVYAKSKLNEVENDLEMKAYVANLTERDVGRNPPELVGYDFAGSKGEDSESFETQTETKGEGPVVAAENLLALSSELTISTWVSDMHVQSQQVWESIDSSSKTNEEDPQMVVTDQSSSGSTLDLTLGTGGFQRLESGTREEIPQHSKIQNTDAELRLLNEGELDSFHVNNEKELLACSQPKDGEDFHVLSVPESGEMPNECLTNVTSISSTLGEHEEIDASLSSGAKVSGAMDSQAEETLSSISSINVETSSNKQLMFIKNSTHGSSRSHVELNDTKGTNLIETKNPGCSNIQPEMTEELFDSVPSEISVGNLGNKALTFTEINTEALNPSAVGDLNLNSTYSEFNFHQPTSLTLSLNTEHDRESSKSDEINSINPPRLKSGLEIQTIDISLGDIEVEPEQLGLLPSEILHEDNVNSPKLASVVSVCLEPSKTSEPGIDQPISEPEMIDFVALTSGNQVKFCSTVYDVIGPHDVSPSNDGSAESNMPLIEMHGVSKVLRVDADKCVTSGMALLNSDGKELQNQEVTCMESLLPVLKETSIELGGSGDSELCRVKNETQTSGGEPTKTEEGKNDNTFEVIGKLTSDVPESSTEHLLL</sequence>
<feature type="compositionally biased region" description="Basic and acidic residues" evidence="3">
    <location>
        <begin position="845"/>
        <end position="866"/>
    </location>
</feature>
<feature type="compositionally biased region" description="Polar residues" evidence="3">
    <location>
        <begin position="1895"/>
        <end position="1904"/>
    </location>
</feature>
<feature type="compositionally biased region" description="Basic and acidic residues" evidence="3">
    <location>
        <begin position="1226"/>
        <end position="1241"/>
    </location>
</feature>
<protein>
    <submittedName>
        <fullName evidence="6">Zinc finger protein 318-like</fullName>
    </submittedName>
</protein>
<feature type="region of interest" description="Disordered" evidence="3">
    <location>
        <begin position="1578"/>
        <end position="1617"/>
    </location>
</feature>
<reference evidence="6" key="2">
    <citation type="submission" date="2025-08" db="UniProtKB">
        <authorList>
            <consortium name="RefSeq"/>
        </authorList>
    </citation>
    <scope>IDENTIFICATION</scope>
</reference>
<feature type="region of interest" description="Disordered" evidence="3">
    <location>
        <begin position="243"/>
        <end position="419"/>
    </location>
</feature>
<feature type="coiled-coil region" evidence="2">
    <location>
        <begin position="1430"/>
        <end position="1457"/>
    </location>
</feature>
<feature type="compositionally biased region" description="Basic and acidic residues" evidence="3">
    <location>
        <begin position="1797"/>
        <end position="1818"/>
    </location>
</feature>
<feature type="compositionally biased region" description="Polar residues" evidence="3">
    <location>
        <begin position="1603"/>
        <end position="1617"/>
    </location>
</feature>
<feature type="region of interest" description="Disordered" evidence="3">
    <location>
        <begin position="836"/>
        <end position="866"/>
    </location>
</feature>
<dbReference type="InterPro" id="IPR003604">
    <property type="entry name" value="Matrin/U1-like-C_Znf_C2H2"/>
</dbReference>
<feature type="compositionally biased region" description="Low complexity" evidence="3">
    <location>
        <begin position="714"/>
        <end position="725"/>
    </location>
</feature>
<feature type="compositionally biased region" description="Acidic residues" evidence="3">
    <location>
        <begin position="530"/>
        <end position="548"/>
    </location>
</feature>
<proteinExistence type="predicted"/>
<evidence type="ECO:0000256" key="3">
    <source>
        <dbReference type="SAM" id="MobiDB-lite"/>
    </source>
</evidence>
<dbReference type="SMART" id="SM00451">
    <property type="entry name" value="ZnF_U1"/>
    <property type="match status" value="2"/>
</dbReference>
<reference evidence="5" key="1">
    <citation type="submission" date="2025-05" db="UniProtKB">
        <authorList>
            <consortium name="RefSeq"/>
        </authorList>
    </citation>
    <scope>NUCLEOTIDE SEQUENCE [LARGE SCALE GENOMIC DNA]</scope>
</reference>
<feature type="region of interest" description="Disordered" evidence="3">
    <location>
        <begin position="1890"/>
        <end position="1910"/>
    </location>
</feature>
<feature type="region of interest" description="Disordered" evidence="3">
    <location>
        <begin position="516"/>
        <end position="589"/>
    </location>
</feature>
<keyword evidence="1" id="KW-0863">Zinc-finger</keyword>
<feature type="compositionally biased region" description="Polar residues" evidence="3">
    <location>
        <begin position="670"/>
        <end position="680"/>
    </location>
</feature>
<dbReference type="GeneID" id="110089036"/>